<dbReference type="PROSITE" id="PS51384">
    <property type="entry name" value="FAD_FR"/>
    <property type="match status" value="1"/>
</dbReference>
<dbReference type="Pfam" id="PF08021">
    <property type="entry name" value="FAD_binding_9"/>
    <property type="match status" value="1"/>
</dbReference>
<evidence type="ECO:0000313" key="4">
    <source>
        <dbReference type="Proteomes" id="UP000192761"/>
    </source>
</evidence>
<evidence type="ECO:0000259" key="2">
    <source>
        <dbReference type="PROSITE" id="PS51384"/>
    </source>
</evidence>
<dbReference type="InterPro" id="IPR039261">
    <property type="entry name" value="FNR_nucleotide-bd"/>
</dbReference>
<dbReference type="Proteomes" id="UP000192761">
    <property type="component" value="Unassembled WGS sequence"/>
</dbReference>
<comment type="similarity">
    <text evidence="1">Belongs to the SIP oxidoreductase family.</text>
</comment>
<accession>A0A1W1XRD3</accession>
<dbReference type="RefSeq" id="WP_084091011.1">
    <property type="nucleotide sequence ID" value="NZ_FWXD01000013.1"/>
</dbReference>
<dbReference type="EMBL" id="FWXD01000013">
    <property type="protein sequence ID" value="SMC26081.1"/>
    <property type="molecule type" value="Genomic_DNA"/>
</dbReference>
<dbReference type="InterPro" id="IPR017927">
    <property type="entry name" value="FAD-bd_FR_type"/>
</dbReference>
<dbReference type="InterPro" id="IPR013113">
    <property type="entry name" value="SIP_FAD-bd"/>
</dbReference>
<protein>
    <submittedName>
        <fullName evidence="3">NADPH-dependent ferric siderophore reductase, contains FAD-binding and SIP domains</fullName>
    </submittedName>
</protein>
<dbReference type="PANTHER" id="PTHR30157">
    <property type="entry name" value="FERRIC REDUCTASE, NADPH-DEPENDENT"/>
    <property type="match status" value="1"/>
</dbReference>
<dbReference type="GO" id="GO:0016491">
    <property type="term" value="F:oxidoreductase activity"/>
    <property type="evidence" value="ECO:0007669"/>
    <property type="project" value="InterPro"/>
</dbReference>
<sequence length="270" mass="29435">MANDTLAPQRVRHTLKLRLLTVKRVQALSPQLVRVTFTGDDLADFISASFDDHLKVFLPRPGETVPKLPELGPNGPLWVEGEARPIARDYTPRRFDAAANELDIEFVLHGEGPATRWAAQVQVGQQLGIGGPRGSFVIPLAYDWHLLVGDESALPAIARRLEEMPPDAVVQVVLQVADQSARIPLVALPSAQVQWLYRSDAADSAAQLASAVQQLTLPSGAGYAWAAGELTAIQAVRKVLVEHHGIDKRHIRAASYWRHGAAATHETLDD</sequence>
<organism evidence="3 4">
    <name type="scientific">Andreprevotia lacus DSM 23236</name>
    <dbReference type="NCBI Taxonomy" id="1121001"/>
    <lineage>
        <taxon>Bacteria</taxon>
        <taxon>Pseudomonadati</taxon>
        <taxon>Pseudomonadota</taxon>
        <taxon>Betaproteobacteria</taxon>
        <taxon>Neisseriales</taxon>
        <taxon>Chitinibacteraceae</taxon>
        <taxon>Andreprevotia</taxon>
    </lineage>
</organism>
<name>A0A1W1XRD3_9NEIS</name>
<dbReference type="Pfam" id="PF04954">
    <property type="entry name" value="SIP"/>
    <property type="match status" value="1"/>
</dbReference>
<keyword evidence="4" id="KW-1185">Reference proteome</keyword>
<evidence type="ECO:0000313" key="3">
    <source>
        <dbReference type="EMBL" id="SMC26081.1"/>
    </source>
</evidence>
<gene>
    <name evidence="3" type="ORF">SAMN02745857_02361</name>
</gene>
<dbReference type="AlphaFoldDB" id="A0A1W1XRD3"/>
<dbReference type="InterPro" id="IPR007037">
    <property type="entry name" value="SIP_rossman_dom"/>
</dbReference>
<dbReference type="Gene3D" id="3.40.50.80">
    <property type="entry name" value="Nucleotide-binding domain of ferredoxin-NADP reductase (FNR) module"/>
    <property type="match status" value="1"/>
</dbReference>
<proteinExistence type="inferred from homology"/>
<reference evidence="3 4" key="1">
    <citation type="submission" date="2017-04" db="EMBL/GenBank/DDBJ databases">
        <authorList>
            <person name="Afonso C.L."/>
            <person name="Miller P.J."/>
            <person name="Scott M.A."/>
            <person name="Spackman E."/>
            <person name="Goraichik I."/>
            <person name="Dimitrov K.M."/>
            <person name="Suarez D.L."/>
            <person name="Swayne D.E."/>
        </authorList>
    </citation>
    <scope>NUCLEOTIDE SEQUENCE [LARGE SCALE GENOMIC DNA]</scope>
    <source>
        <strain evidence="3 4">DSM 23236</strain>
    </source>
</reference>
<dbReference type="Gene3D" id="2.40.30.10">
    <property type="entry name" value="Translation factors"/>
    <property type="match status" value="1"/>
</dbReference>
<dbReference type="InterPro" id="IPR039374">
    <property type="entry name" value="SIP_fam"/>
</dbReference>
<dbReference type="PANTHER" id="PTHR30157:SF0">
    <property type="entry name" value="NADPH-DEPENDENT FERRIC-CHELATE REDUCTASE"/>
    <property type="match status" value="1"/>
</dbReference>
<dbReference type="CDD" id="cd06193">
    <property type="entry name" value="siderophore_interacting"/>
    <property type="match status" value="1"/>
</dbReference>
<dbReference type="InterPro" id="IPR017938">
    <property type="entry name" value="Riboflavin_synthase-like_b-brl"/>
</dbReference>
<dbReference type="SUPFAM" id="SSF63380">
    <property type="entry name" value="Riboflavin synthase domain-like"/>
    <property type="match status" value="1"/>
</dbReference>
<dbReference type="OrthoDB" id="9814826at2"/>
<feature type="domain" description="FAD-binding FR-type" evidence="2">
    <location>
        <begin position="15"/>
        <end position="139"/>
    </location>
</feature>
<dbReference type="STRING" id="1121001.SAMN02745857_02361"/>
<evidence type="ECO:0000256" key="1">
    <source>
        <dbReference type="ARBA" id="ARBA00035644"/>
    </source>
</evidence>